<accession>A0A0A3AKA0</accession>
<reference evidence="3 4" key="1">
    <citation type="submission" date="2014-11" db="EMBL/GenBank/DDBJ databases">
        <title>Draft genome sequence of Chelonobacter oris 1662T, associated with respiratory disease in Hermann's Tortoises.</title>
        <authorList>
            <person name="Kudirkiene E."/>
            <person name="Hansen M.J."/>
            <person name="Bojesen A.M."/>
        </authorList>
    </citation>
    <scope>NUCLEOTIDE SEQUENCE [LARGE SCALE GENOMIC DNA]</scope>
    <source>
        <strain evidence="3 4">1662</strain>
    </source>
</reference>
<dbReference type="STRING" id="505317.OA57_09295"/>
<dbReference type="RefSeq" id="WP_034616766.1">
    <property type="nucleotide sequence ID" value="NZ_JSUM01000014.1"/>
</dbReference>
<dbReference type="NCBIfam" id="TIGR00035">
    <property type="entry name" value="asp_race"/>
    <property type="match status" value="1"/>
</dbReference>
<dbReference type="InterPro" id="IPR001920">
    <property type="entry name" value="Asp/Glu_race"/>
</dbReference>
<keyword evidence="2" id="KW-0413">Isomerase</keyword>
<evidence type="ECO:0000256" key="2">
    <source>
        <dbReference type="ARBA" id="ARBA00023235"/>
    </source>
</evidence>
<dbReference type="AlphaFoldDB" id="A0A0A3AKA0"/>
<dbReference type="OrthoDB" id="9803739at2"/>
<dbReference type="EMBL" id="JSUM01000014">
    <property type="protein sequence ID" value="KGQ69823.1"/>
    <property type="molecule type" value="Genomic_DNA"/>
</dbReference>
<dbReference type="Gene3D" id="3.40.50.1860">
    <property type="match status" value="2"/>
</dbReference>
<dbReference type="PANTHER" id="PTHR21198">
    <property type="entry name" value="GLUTAMATE RACEMASE"/>
    <property type="match status" value="1"/>
</dbReference>
<dbReference type="SUPFAM" id="SSF53681">
    <property type="entry name" value="Aspartate/glutamate racemase"/>
    <property type="match status" value="2"/>
</dbReference>
<keyword evidence="4" id="KW-1185">Reference proteome</keyword>
<dbReference type="Pfam" id="PF01177">
    <property type="entry name" value="Asp_Glu_race"/>
    <property type="match status" value="1"/>
</dbReference>
<dbReference type="PANTHER" id="PTHR21198:SF7">
    <property type="entry name" value="ASPARTATE-GLUTAMATE RACEMASE FAMILY"/>
    <property type="match status" value="1"/>
</dbReference>
<evidence type="ECO:0000313" key="3">
    <source>
        <dbReference type="EMBL" id="KGQ69823.1"/>
    </source>
</evidence>
<dbReference type="GO" id="GO:0047661">
    <property type="term" value="F:amino-acid racemase activity"/>
    <property type="evidence" value="ECO:0007669"/>
    <property type="project" value="InterPro"/>
</dbReference>
<organism evidence="3 4">
    <name type="scientific">Chelonobacter oris</name>
    <dbReference type="NCBI Taxonomy" id="505317"/>
    <lineage>
        <taxon>Bacteria</taxon>
        <taxon>Pseudomonadati</taxon>
        <taxon>Pseudomonadota</taxon>
        <taxon>Gammaproteobacteria</taxon>
        <taxon>Pasteurellales</taxon>
        <taxon>Pasteurellaceae</taxon>
        <taxon>Chelonobacter</taxon>
    </lineage>
</organism>
<comment type="caution">
    <text evidence="3">The sequence shown here is derived from an EMBL/GenBank/DDBJ whole genome shotgun (WGS) entry which is preliminary data.</text>
</comment>
<evidence type="ECO:0000313" key="4">
    <source>
        <dbReference type="Proteomes" id="UP000030380"/>
    </source>
</evidence>
<protein>
    <submittedName>
        <fullName evidence="3">Aspartate racemase</fullName>
    </submittedName>
</protein>
<name>A0A0A3AKA0_9PAST</name>
<dbReference type="Proteomes" id="UP000030380">
    <property type="component" value="Unassembled WGS sequence"/>
</dbReference>
<comment type="similarity">
    <text evidence="1">Belongs to the aspartate/glutamate racemases family.</text>
</comment>
<dbReference type="InterPro" id="IPR004380">
    <property type="entry name" value="Asp_race"/>
</dbReference>
<gene>
    <name evidence="3" type="ORF">OA57_09295</name>
</gene>
<proteinExistence type="inferred from homology"/>
<dbReference type="InterPro" id="IPR015942">
    <property type="entry name" value="Asp/Glu/hydantoin_racemase"/>
</dbReference>
<evidence type="ECO:0000256" key="1">
    <source>
        <dbReference type="ARBA" id="ARBA00007847"/>
    </source>
</evidence>
<sequence>MKRLGIMGGMGPLATLDLYQKIVAMTAAQKDQDHIPVIIDSYPQIEDRTAYILGHGNTPRPKMLESAVRLRNAGAQALLIACNTAHYFADDIEKYVNLPVIHIAKVSIEAIKQRYPDAQNIAVIATDGTQKSGIYSTLLKQDGFNCVELSEQQQKKVMACIYDGAKAGNVEGYQALFNHVIEQLDADIFIAACTEIPLFLPKLEKATLFLDATSELAAQGIKFACS</sequence>